<name>A0ABC8LIX4_ERUVS</name>
<feature type="compositionally biased region" description="Polar residues" evidence="1">
    <location>
        <begin position="47"/>
        <end position="76"/>
    </location>
</feature>
<gene>
    <name evidence="2" type="ORF">ERUC_LOCUS35985</name>
</gene>
<reference evidence="2 3" key="1">
    <citation type="submission" date="2022-03" db="EMBL/GenBank/DDBJ databases">
        <authorList>
            <person name="Macdonald S."/>
            <person name="Ahmed S."/>
            <person name="Newling K."/>
        </authorList>
    </citation>
    <scope>NUCLEOTIDE SEQUENCE [LARGE SCALE GENOMIC DNA]</scope>
</reference>
<evidence type="ECO:0000313" key="3">
    <source>
        <dbReference type="Proteomes" id="UP001642260"/>
    </source>
</evidence>
<organism evidence="2 3">
    <name type="scientific">Eruca vesicaria subsp. sativa</name>
    <name type="common">Garden rocket</name>
    <name type="synonym">Eruca sativa</name>
    <dbReference type="NCBI Taxonomy" id="29727"/>
    <lineage>
        <taxon>Eukaryota</taxon>
        <taxon>Viridiplantae</taxon>
        <taxon>Streptophyta</taxon>
        <taxon>Embryophyta</taxon>
        <taxon>Tracheophyta</taxon>
        <taxon>Spermatophyta</taxon>
        <taxon>Magnoliopsida</taxon>
        <taxon>eudicotyledons</taxon>
        <taxon>Gunneridae</taxon>
        <taxon>Pentapetalae</taxon>
        <taxon>rosids</taxon>
        <taxon>malvids</taxon>
        <taxon>Brassicales</taxon>
        <taxon>Brassicaceae</taxon>
        <taxon>Brassiceae</taxon>
        <taxon>Eruca</taxon>
    </lineage>
</organism>
<dbReference type="Proteomes" id="UP001642260">
    <property type="component" value="Unassembled WGS sequence"/>
</dbReference>
<feature type="region of interest" description="Disordered" evidence="1">
    <location>
        <begin position="1"/>
        <end position="76"/>
    </location>
</feature>
<feature type="compositionally biased region" description="Polar residues" evidence="1">
    <location>
        <begin position="20"/>
        <end position="38"/>
    </location>
</feature>
<keyword evidence="3" id="KW-1185">Reference proteome</keyword>
<dbReference type="AlphaFoldDB" id="A0ABC8LIX4"/>
<accession>A0ABC8LIX4</accession>
<evidence type="ECO:0000256" key="1">
    <source>
        <dbReference type="SAM" id="MobiDB-lite"/>
    </source>
</evidence>
<proteinExistence type="predicted"/>
<protein>
    <submittedName>
        <fullName evidence="2">Uncharacterized protein</fullName>
    </submittedName>
</protein>
<sequence>MFHEMSSGRSTEQGPVPGDSGNSFSTSSDMRSGSSPPTFKNPMRSRLLNTTLPDQGLPSTVGSGSSAPTAPSYQSFTQSTFSKDNFCSSGGISKDLDFVRGVIEDDEGRRASGPAPVRA</sequence>
<dbReference type="EMBL" id="CAKOAT010588487">
    <property type="protein sequence ID" value="CAH8383502.1"/>
    <property type="molecule type" value="Genomic_DNA"/>
</dbReference>
<evidence type="ECO:0000313" key="2">
    <source>
        <dbReference type="EMBL" id="CAH8383502.1"/>
    </source>
</evidence>
<comment type="caution">
    <text evidence="2">The sequence shown here is derived from an EMBL/GenBank/DDBJ whole genome shotgun (WGS) entry which is preliminary data.</text>
</comment>